<comment type="caution">
    <text evidence="2">The sequence shown here is derived from an EMBL/GenBank/DDBJ whole genome shotgun (WGS) entry which is preliminary data.</text>
</comment>
<gene>
    <name evidence="2" type="ORF">ACFPTP_06080</name>
</gene>
<keyword evidence="1" id="KW-1133">Transmembrane helix</keyword>
<evidence type="ECO:0000313" key="3">
    <source>
        <dbReference type="Proteomes" id="UP001596071"/>
    </source>
</evidence>
<evidence type="ECO:0000313" key="2">
    <source>
        <dbReference type="EMBL" id="MFC5602782.1"/>
    </source>
</evidence>
<dbReference type="RefSeq" id="WP_381442984.1">
    <property type="nucleotide sequence ID" value="NZ_JBHSNP010000010.1"/>
</dbReference>
<evidence type="ECO:0000256" key="1">
    <source>
        <dbReference type="SAM" id="Phobius"/>
    </source>
</evidence>
<accession>A0ABW0TVJ7</accession>
<proteinExistence type="predicted"/>
<reference evidence="3" key="1">
    <citation type="journal article" date="2019" name="Int. J. Syst. Evol. Microbiol.">
        <title>The Global Catalogue of Microorganisms (GCM) 10K type strain sequencing project: providing services to taxonomists for standard genome sequencing and annotation.</title>
        <authorList>
            <consortium name="The Broad Institute Genomics Platform"/>
            <consortium name="The Broad Institute Genome Sequencing Center for Infectious Disease"/>
            <person name="Wu L."/>
            <person name="Ma J."/>
        </authorList>
    </citation>
    <scope>NUCLEOTIDE SEQUENCE [LARGE SCALE GENOMIC DNA]</scope>
    <source>
        <strain evidence="3">KACC 11299</strain>
    </source>
</reference>
<protein>
    <submittedName>
        <fullName evidence="2">Uncharacterized protein</fullName>
    </submittedName>
</protein>
<feature type="transmembrane region" description="Helical" evidence="1">
    <location>
        <begin position="42"/>
        <end position="61"/>
    </location>
</feature>
<organism evidence="2 3">
    <name type="scientific">Sporosarcina koreensis</name>
    <dbReference type="NCBI Taxonomy" id="334735"/>
    <lineage>
        <taxon>Bacteria</taxon>
        <taxon>Bacillati</taxon>
        <taxon>Bacillota</taxon>
        <taxon>Bacilli</taxon>
        <taxon>Bacillales</taxon>
        <taxon>Caryophanaceae</taxon>
        <taxon>Sporosarcina</taxon>
    </lineage>
</organism>
<keyword evidence="1" id="KW-0812">Transmembrane</keyword>
<dbReference type="EMBL" id="JBHSNP010000010">
    <property type="protein sequence ID" value="MFC5602782.1"/>
    <property type="molecule type" value="Genomic_DNA"/>
</dbReference>
<keyword evidence="1" id="KW-0472">Membrane</keyword>
<name>A0ABW0TVJ7_9BACL</name>
<sequence length="65" mass="7617">MKRFIPLVIVVLFTQLLAMIMWGEYVRLSNIKMGFAIVGTQIQPTLWFVFVIEIILLVICFKKIE</sequence>
<dbReference type="Proteomes" id="UP001596071">
    <property type="component" value="Unassembled WGS sequence"/>
</dbReference>
<keyword evidence="3" id="KW-1185">Reference proteome</keyword>